<evidence type="ECO:0000313" key="2">
    <source>
        <dbReference type="EMBL" id="SFR30715.1"/>
    </source>
</evidence>
<dbReference type="EMBL" id="FOYN01000001">
    <property type="protein sequence ID" value="SFR30715.1"/>
    <property type="molecule type" value="Genomic_DNA"/>
</dbReference>
<evidence type="ECO:0000256" key="1">
    <source>
        <dbReference type="SAM" id="MobiDB-lite"/>
    </source>
</evidence>
<sequence length="278" mass="30746">MAKPEPAELVRLVEAFPGASPEANAERGSTADAAGDPERGEPTDAGDVARVDDLLDGAYGALTRNWYPELRRRVAAHADGDCLRERVLEHVEAVPSFRLSDGPTALEERRERLAEAAALRDDVREIAEWYGTLRSRLEGDRASLTRGERLLHDLGYALAHVLFLGASSPRAVVRRLRLAYRTVGVRIDETASEGGAERTTFTCPYRNLAAGRCGERWVCHEKLDRVDDGYVSYLAERGIAYRRPRGCTDSERCHSTVARDGPARWWPRTPPAAVDADP</sequence>
<dbReference type="Proteomes" id="UP000198932">
    <property type="component" value="Unassembled WGS sequence"/>
</dbReference>
<keyword evidence="3" id="KW-1185">Reference proteome</keyword>
<dbReference type="OrthoDB" id="254587at2157"/>
<dbReference type="STRING" id="35743.SAMN04487937_0543"/>
<gene>
    <name evidence="2" type="ORF">SAMN04487937_0543</name>
</gene>
<proteinExistence type="predicted"/>
<dbReference type="AlphaFoldDB" id="A0A1I6FL87"/>
<reference evidence="3" key="1">
    <citation type="submission" date="2016-10" db="EMBL/GenBank/DDBJ databases">
        <authorList>
            <person name="Varghese N."/>
            <person name="Submissions S."/>
        </authorList>
    </citation>
    <scope>NUCLEOTIDE SEQUENCE [LARGE SCALE GENOMIC DNA]</scope>
    <source>
        <strain evidence="3">RD 26</strain>
    </source>
</reference>
<protein>
    <submittedName>
        <fullName evidence="2">Uncharacterized protein</fullName>
    </submittedName>
</protein>
<feature type="region of interest" description="Disordered" evidence="1">
    <location>
        <begin position="13"/>
        <end position="48"/>
    </location>
</feature>
<accession>A0A1I6FL87</accession>
<feature type="compositionally biased region" description="Basic and acidic residues" evidence="1">
    <location>
        <begin position="36"/>
        <end position="48"/>
    </location>
</feature>
<name>A0A1I6FL87_HALSD</name>
<evidence type="ECO:0000313" key="3">
    <source>
        <dbReference type="Proteomes" id="UP000198932"/>
    </source>
</evidence>
<dbReference type="RefSeq" id="WP_092920045.1">
    <property type="nucleotide sequence ID" value="NZ_FOYN01000001.1"/>
</dbReference>
<organism evidence="2 3">
    <name type="scientific">Halorubrum sodomense</name>
    <dbReference type="NCBI Taxonomy" id="35743"/>
    <lineage>
        <taxon>Archaea</taxon>
        <taxon>Methanobacteriati</taxon>
        <taxon>Methanobacteriota</taxon>
        <taxon>Stenosarchaea group</taxon>
        <taxon>Halobacteria</taxon>
        <taxon>Halobacteriales</taxon>
        <taxon>Haloferacaceae</taxon>
        <taxon>Halorubrum</taxon>
    </lineage>
</organism>